<keyword evidence="2" id="KW-1185">Reference proteome</keyword>
<proteinExistence type="predicted"/>
<dbReference type="GO" id="GO:0019028">
    <property type="term" value="C:viral capsid"/>
    <property type="evidence" value="ECO:0007669"/>
    <property type="project" value="InterPro"/>
</dbReference>
<dbReference type="KEGG" id="vg:39105708"/>
<accession>A0A161CA24</accession>
<name>A0A161CA24_9ADEN</name>
<evidence type="ECO:0000313" key="1">
    <source>
        <dbReference type="EMBL" id="ALB78152.1"/>
    </source>
</evidence>
<dbReference type="GO" id="GO:0031423">
    <property type="term" value="F:hexon binding"/>
    <property type="evidence" value="ECO:0007669"/>
    <property type="project" value="InterPro"/>
</dbReference>
<reference evidence="1 2" key="1">
    <citation type="submission" date="2014-11" db="EMBL/GenBank/DDBJ databases">
        <title>Analysis of complete genome sequence of novel adenoviruses in Antarctic penguin.</title>
        <authorList>
            <person name="Lee S.-Y."/>
            <person name="Song J.-W."/>
        </authorList>
    </citation>
    <scope>NUCLEOTIDE SEQUENCE [LARGE SCALE GENOMIC DNA]</scope>
    <source>
        <strain evidence="1">CSPAdV_2</strain>
    </source>
</reference>
<protein>
    <submittedName>
        <fullName evidence="1">PVIII protein</fullName>
    </submittedName>
</protein>
<evidence type="ECO:0000313" key="2">
    <source>
        <dbReference type="Proteomes" id="UP000150550"/>
    </source>
</evidence>
<dbReference type="Proteomes" id="UP000150550">
    <property type="component" value="Segment"/>
</dbReference>
<dbReference type="EMBL" id="KP144329">
    <property type="protein sequence ID" value="ALB78152.1"/>
    <property type="molecule type" value="Genomic_DNA"/>
</dbReference>
<dbReference type="InterPro" id="IPR000646">
    <property type="entry name" value="Adeno_PVIII"/>
</dbReference>
<organism evidence="1 2">
    <name type="scientific">Chinstrap penguin adenovirus 2</name>
    <dbReference type="NCBI Taxonomy" id="1434088"/>
    <lineage>
        <taxon>Viruses</taxon>
        <taxon>Varidnaviria</taxon>
        <taxon>Bamfordvirae</taxon>
        <taxon>Preplasmiviricota</taxon>
        <taxon>Polisuviricotina</taxon>
        <taxon>Pharingeaviricetes</taxon>
        <taxon>Rowavirales</taxon>
        <taxon>Adenoviridae</taxon>
        <taxon>Siadenovirus</taxon>
        <taxon>Siadenovirus spheniscidae</taxon>
        <taxon>Penguin siadenovirus A</taxon>
    </lineage>
</organism>
<sequence length="210" mass="23470">MDAVPTEYIWQYNPVTGRVGGANQNYGQRINILHSNRYLYNRMQDVQRYRNQQVTERGLTSIAGGSYMHFLPSSFETSEQPELEEFYGGSFHNFQHLQGGSVRSVDSNDNFSLSRLKTLASIAEEAEETAPDPDLLTADKFVKTFPPVVYERPFSGQNFAHEFNPLYNPAGNEFSHPVKPIQGGAIILHGKNPKLHGGALVLAGQNPILE</sequence>
<gene>
    <name evidence="1" type="ORF">CSPAdV-2_gp17</name>
</gene>
<dbReference type="Pfam" id="PF01310">
    <property type="entry name" value="Adeno_PVIII"/>
    <property type="match status" value="2"/>
</dbReference>